<dbReference type="EMBL" id="JBBPBM010000004">
    <property type="protein sequence ID" value="KAK8587712.1"/>
    <property type="molecule type" value="Genomic_DNA"/>
</dbReference>
<keyword evidence="3" id="KW-1185">Reference proteome</keyword>
<dbReference type="Proteomes" id="UP001472677">
    <property type="component" value="Unassembled WGS sequence"/>
</dbReference>
<sequence>MFPPHLLKRKNMAMMLDRSSSSSSSSDSGSSSSSSDSDSESSPASGSDRCWTFTKVVDDFHSVLSAEWVWFLEVGSLGARLQPAAHYMWGLLIWWVHG</sequence>
<evidence type="ECO:0000313" key="2">
    <source>
        <dbReference type="EMBL" id="KAK8587712.1"/>
    </source>
</evidence>
<feature type="compositionally biased region" description="Low complexity" evidence="1">
    <location>
        <begin position="19"/>
        <end position="48"/>
    </location>
</feature>
<feature type="region of interest" description="Disordered" evidence="1">
    <location>
        <begin position="16"/>
        <end position="49"/>
    </location>
</feature>
<reference evidence="2 3" key="1">
    <citation type="journal article" date="2024" name="G3 (Bethesda)">
        <title>Genome assembly of Hibiscus sabdariffa L. provides insights into metabolisms of medicinal natural products.</title>
        <authorList>
            <person name="Kim T."/>
        </authorList>
    </citation>
    <scope>NUCLEOTIDE SEQUENCE [LARGE SCALE GENOMIC DNA]</scope>
    <source>
        <strain evidence="2">TK-2024</strain>
        <tissue evidence="2">Old leaves</tissue>
    </source>
</reference>
<evidence type="ECO:0000256" key="1">
    <source>
        <dbReference type="SAM" id="MobiDB-lite"/>
    </source>
</evidence>
<proteinExistence type="predicted"/>
<comment type="caution">
    <text evidence="2">The sequence shown here is derived from an EMBL/GenBank/DDBJ whole genome shotgun (WGS) entry which is preliminary data.</text>
</comment>
<accession>A0ABR2FU81</accession>
<name>A0ABR2FU81_9ROSI</name>
<protein>
    <submittedName>
        <fullName evidence="2">Uncharacterized protein</fullName>
    </submittedName>
</protein>
<organism evidence="2 3">
    <name type="scientific">Hibiscus sabdariffa</name>
    <name type="common">roselle</name>
    <dbReference type="NCBI Taxonomy" id="183260"/>
    <lineage>
        <taxon>Eukaryota</taxon>
        <taxon>Viridiplantae</taxon>
        <taxon>Streptophyta</taxon>
        <taxon>Embryophyta</taxon>
        <taxon>Tracheophyta</taxon>
        <taxon>Spermatophyta</taxon>
        <taxon>Magnoliopsida</taxon>
        <taxon>eudicotyledons</taxon>
        <taxon>Gunneridae</taxon>
        <taxon>Pentapetalae</taxon>
        <taxon>rosids</taxon>
        <taxon>malvids</taxon>
        <taxon>Malvales</taxon>
        <taxon>Malvaceae</taxon>
        <taxon>Malvoideae</taxon>
        <taxon>Hibiscus</taxon>
    </lineage>
</organism>
<gene>
    <name evidence="2" type="ORF">V6N12_022194</name>
</gene>
<evidence type="ECO:0000313" key="3">
    <source>
        <dbReference type="Proteomes" id="UP001472677"/>
    </source>
</evidence>